<organism evidence="1 2">
    <name type="scientific">Candidatus Colwellbacteria bacterium CG10_big_fil_rev_8_21_14_0_10_42_22</name>
    <dbReference type="NCBI Taxonomy" id="1974540"/>
    <lineage>
        <taxon>Bacteria</taxon>
        <taxon>Candidatus Colwelliibacteriota</taxon>
    </lineage>
</organism>
<reference evidence="2" key="1">
    <citation type="submission" date="2017-09" db="EMBL/GenBank/DDBJ databases">
        <title>Depth-based differentiation of microbial function through sediment-hosted aquifers and enrichment of novel symbionts in the deep terrestrial subsurface.</title>
        <authorList>
            <person name="Probst A.J."/>
            <person name="Ladd B."/>
            <person name="Jarett J.K."/>
            <person name="Geller-Mcgrath D.E."/>
            <person name="Sieber C.M.K."/>
            <person name="Emerson J.B."/>
            <person name="Anantharaman K."/>
            <person name="Thomas B.C."/>
            <person name="Malmstrom R."/>
            <person name="Stieglmeier M."/>
            <person name="Klingl A."/>
            <person name="Woyke T."/>
            <person name="Ryan C.M."/>
            <person name="Banfield J.F."/>
        </authorList>
    </citation>
    <scope>NUCLEOTIDE SEQUENCE [LARGE SCALE GENOMIC DNA]</scope>
</reference>
<proteinExistence type="predicted"/>
<evidence type="ECO:0000313" key="1">
    <source>
        <dbReference type="EMBL" id="PIR98216.1"/>
    </source>
</evidence>
<dbReference type="EMBL" id="PFAH01000002">
    <property type="protein sequence ID" value="PIR98216.1"/>
    <property type="molecule type" value="Genomic_DNA"/>
</dbReference>
<dbReference type="AlphaFoldDB" id="A0A2H0VGJ7"/>
<protein>
    <submittedName>
        <fullName evidence="1">Uncharacterized protein</fullName>
    </submittedName>
</protein>
<gene>
    <name evidence="1" type="ORF">COT89_00690</name>
</gene>
<dbReference type="Proteomes" id="UP000231466">
    <property type="component" value="Unassembled WGS sequence"/>
</dbReference>
<comment type="caution">
    <text evidence="1">The sequence shown here is derived from an EMBL/GenBank/DDBJ whole genome shotgun (WGS) entry which is preliminary data.</text>
</comment>
<evidence type="ECO:0000313" key="2">
    <source>
        <dbReference type="Proteomes" id="UP000231466"/>
    </source>
</evidence>
<accession>A0A2H0VGJ7</accession>
<name>A0A2H0VGJ7_9BACT</name>
<sequence length="107" mass="12396">MIFRYILDALRQRLRGDEWTDDGPDHRRVQGEFDPPVNFLGGRALAYDVRLRRDVSCHTGRVLLEGECLKGVTKRNCAGGTRILQIEEFDQIPREVMRRLNGLRSID</sequence>